<reference evidence="1 2" key="1">
    <citation type="submission" date="2017-06" db="EMBL/GenBank/DDBJ databases">
        <authorList>
            <person name="Kim H.J."/>
            <person name="Triplett B.A."/>
        </authorList>
    </citation>
    <scope>NUCLEOTIDE SEQUENCE [LARGE SCALE GENOMIC DNA]</scope>
    <source>
        <strain evidence="1 2">DSM 8800</strain>
    </source>
</reference>
<accession>A0A238WZK1</accession>
<keyword evidence="2" id="KW-1185">Reference proteome</keyword>
<proteinExistence type="predicted"/>
<dbReference type="RefSeq" id="WP_089385141.1">
    <property type="nucleotide sequence ID" value="NZ_FZNQ01000011.1"/>
</dbReference>
<organism evidence="1 2">
    <name type="scientific">Halorubrum vacuolatum</name>
    <name type="common">Natronobacterium vacuolatum</name>
    <dbReference type="NCBI Taxonomy" id="63740"/>
    <lineage>
        <taxon>Archaea</taxon>
        <taxon>Methanobacteriati</taxon>
        <taxon>Methanobacteriota</taxon>
        <taxon>Stenosarchaea group</taxon>
        <taxon>Halobacteria</taxon>
        <taxon>Halobacteriales</taxon>
        <taxon>Haloferacaceae</taxon>
        <taxon>Halorubrum</taxon>
    </lineage>
</organism>
<evidence type="ECO:0000313" key="1">
    <source>
        <dbReference type="EMBL" id="SNR51838.1"/>
    </source>
</evidence>
<evidence type="ECO:0000313" key="2">
    <source>
        <dbReference type="Proteomes" id="UP000198397"/>
    </source>
</evidence>
<name>A0A238WZK1_HALVU</name>
<dbReference type="AlphaFoldDB" id="A0A238WZK1"/>
<dbReference type="OrthoDB" id="155576at2157"/>
<protein>
    <submittedName>
        <fullName evidence="1">Uncharacterized protein</fullName>
    </submittedName>
</protein>
<gene>
    <name evidence="1" type="ORF">SAMN06264855_11183</name>
</gene>
<dbReference type="Proteomes" id="UP000198397">
    <property type="component" value="Unassembled WGS sequence"/>
</dbReference>
<sequence>MEVTTADIDEYVERYREQEPLYPVEQESVESLPRAFRTGEYGRRDAQWVVRWYYRRYLGAFPDDERRDIETRFAGADFETVRDAIALATEATPDEYREALAALADLPGSNLAVASAFLAFTHPEEFIVIGDREWHVVSSLSELADEYPDPPTAEAYSRYLQTSRGLASDLDCDLRELYMAIWRIWKESAER</sequence>
<dbReference type="EMBL" id="FZNQ01000011">
    <property type="protein sequence ID" value="SNR51838.1"/>
    <property type="molecule type" value="Genomic_DNA"/>
</dbReference>